<dbReference type="RefSeq" id="WP_306829811.1">
    <property type="nucleotide sequence ID" value="NZ_JAUSRF010000001.1"/>
</dbReference>
<evidence type="ECO:0000256" key="1">
    <source>
        <dbReference type="ARBA" id="ARBA00004418"/>
    </source>
</evidence>
<evidence type="ECO:0000259" key="5">
    <source>
        <dbReference type="Pfam" id="PF00496"/>
    </source>
</evidence>
<dbReference type="InterPro" id="IPR000914">
    <property type="entry name" value="SBP_5_dom"/>
</dbReference>
<dbReference type="Gene3D" id="3.40.190.10">
    <property type="entry name" value="Periplasmic binding protein-like II"/>
    <property type="match status" value="1"/>
</dbReference>
<dbReference type="PIRSF" id="PIRSF002741">
    <property type="entry name" value="MppA"/>
    <property type="match status" value="1"/>
</dbReference>
<organism evidence="6 7">
    <name type="scientific">Neorhizobium huautlense</name>
    <dbReference type="NCBI Taxonomy" id="67774"/>
    <lineage>
        <taxon>Bacteria</taxon>
        <taxon>Pseudomonadati</taxon>
        <taxon>Pseudomonadota</taxon>
        <taxon>Alphaproteobacteria</taxon>
        <taxon>Hyphomicrobiales</taxon>
        <taxon>Rhizobiaceae</taxon>
        <taxon>Rhizobium/Agrobacterium group</taxon>
        <taxon>Neorhizobium</taxon>
    </lineage>
</organism>
<evidence type="ECO:0000313" key="7">
    <source>
        <dbReference type="Proteomes" id="UP001241472"/>
    </source>
</evidence>
<dbReference type="PROSITE" id="PS01040">
    <property type="entry name" value="SBP_BACTERIAL_5"/>
    <property type="match status" value="1"/>
</dbReference>
<evidence type="ECO:0000256" key="2">
    <source>
        <dbReference type="ARBA" id="ARBA00005695"/>
    </source>
</evidence>
<feature type="domain" description="Solute-binding protein family 5" evidence="5">
    <location>
        <begin position="73"/>
        <end position="438"/>
    </location>
</feature>
<proteinExistence type="inferred from homology"/>
<dbReference type="InterPro" id="IPR039424">
    <property type="entry name" value="SBP_5"/>
</dbReference>
<dbReference type="PANTHER" id="PTHR30290:SF38">
    <property type="entry name" value="D,D-DIPEPTIDE-BINDING PERIPLASMIC PROTEIN DDPA-RELATED"/>
    <property type="match status" value="1"/>
</dbReference>
<gene>
    <name evidence="6" type="ORF">J2T09_000048</name>
</gene>
<comment type="similarity">
    <text evidence="2">Belongs to the bacterial solute-binding protein 5 family.</text>
</comment>
<comment type="subcellular location">
    <subcellularLocation>
        <location evidence="1">Periplasm</location>
    </subcellularLocation>
</comment>
<dbReference type="PANTHER" id="PTHR30290">
    <property type="entry name" value="PERIPLASMIC BINDING COMPONENT OF ABC TRANSPORTER"/>
    <property type="match status" value="1"/>
</dbReference>
<dbReference type="Proteomes" id="UP001241472">
    <property type="component" value="Unassembled WGS sequence"/>
</dbReference>
<name>A0ABT9PLH2_9HYPH</name>
<accession>A0ABT9PLH2</accession>
<evidence type="ECO:0000256" key="3">
    <source>
        <dbReference type="ARBA" id="ARBA00022729"/>
    </source>
</evidence>
<dbReference type="Gene3D" id="3.10.105.10">
    <property type="entry name" value="Dipeptide-binding Protein, Domain 3"/>
    <property type="match status" value="1"/>
</dbReference>
<dbReference type="EMBL" id="JAUSRF010000001">
    <property type="protein sequence ID" value="MDP9835307.1"/>
    <property type="molecule type" value="Genomic_DNA"/>
</dbReference>
<dbReference type="InterPro" id="IPR030678">
    <property type="entry name" value="Peptide/Ni-bd"/>
</dbReference>
<protein>
    <submittedName>
        <fullName evidence="6">Peptide/nickel transport system substrate-binding protein</fullName>
    </submittedName>
</protein>
<feature type="signal peptide" evidence="4">
    <location>
        <begin position="1"/>
        <end position="28"/>
    </location>
</feature>
<keyword evidence="3 4" id="KW-0732">Signal</keyword>
<dbReference type="InterPro" id="IPR023765">
    <property type="entry name" value="SBP_5_CS"/>
</dbReference>
<feature type="chain" id="PRO_5046903427" evidence="4">
    <location>
        <begin position="29"/>
        <end position="531"/>
    </location>
</feature>
<dbReference type="Pfam" id="PF00496">
    <property type="entry name" value="SBP_bac_5"/>
    <property type="match status" value="1"/>
</dbReference>
<evidence type="ECO:0000256" key="4">
    <source>
        <dbReference type="SAM" id="SignalP"/>
    </source>
</evidence>
<keyword evidence="7" id="KW-1185">Reference proteome</keyword>
<evidence type="ECO:0000313" key="6">
    <source>
        <dbReference type="EMBL" id="MDP9835307.1"/>
    </source>
</evidence>
<reference evidence="6 7" key="1">
    <citation type="submission" date="2023-07" db="EMBL/GenBank/DDBJ databases">
        <title>Sorghum-associated microbial communities from plants grown in Nebraska, USA.</title>
        <authorList>
            <person name="Schachtman D."/>
        </authorList>
    </citation>
    <scope>NUCLEOTIDE SEQUENCE [LARGE SCALE GENOMIC DNA]</scope>
    <source>
        <strain evidence="6 7">DS1307</strain>
    </source>
</reference>
<sequence length="531" mass="59424">MIMKRHRRLMTAALASAVTLTFGTLALAQEVNISRRIDSNNYDPHKTTATAAAEVLFMLADTLVTIDYDMQTLHPGLAKSWNVSEDGLTYTFHLRDDVKFCDGRAMTADDVVYSFKRWIDPATKSPVGWRAGEVESITATDPVTVEYKLKKPYSELLYQLTQSFSVIVDKASVETLGPDFGVKGINATGPYCWGEWAPRDKMVLTRNDAYTWGPEIYENKGPAKVERVTWSIIGEENTLTAALMTGQTDVSNYVPPIAMQQFETMPGFVSSKSQSTRYTYFLGFKLDKPTVKDLAVRQAINYAVNRVAIVEDQLYGTVEPAYTYITEDTLDWSKDVDKVLIKDFDPEKAKSLLDEAGWKVGSDGIREKDGVKLAPVLYGFNGPWVNIVQQVQAELLKVGINLQIQNFDATVVWGKLATQEFDMFTMSYPYFSAGDAMNLYFRSANTPAPNRTNWKDAETDALLVAGSAATSDAERAKDFGQVLYKVHEAVNWLPMYHAPIVIVQTDKLKPMKAHPIYGAAYYKGLDIEFTE</sequence>
<dbReference type="SUPFAM" id="SSF53850">
    <property type="entry name" value="Periplasmic binding protein-like II"/>
    <property type="match status" value="1"/>
</dbReference>
<comment type="caution">
    <text evidence="6">The sequence shown here is derived from an EMBL/GenBank/DDBJ whole genome shotgun (WGS) entry which is preliminary data.</text>
</comment>